<evidence type="ECO:0000256" key="4">
    <source>
        <dbReference type="ARBA" id="ARBA00022827"/>
    </source>
</evidence>
<gene>
    <name evidence="7" type="ORF">GCM10007854_09870</name>
</gene>
<evidence type="ECO:0000313" key="8">
    <source>
        <dbReference type="Proteomes" id="UP001161390"/>
    </source>
</evidence>
<dbReference type="PANTHER" id="PTHR43872">
    <property type="entry name" value="MONOOXYGENASE, PUTATIVE (AFU_ORTHOLOGUE AFUA_8G02570)-RELATED"/>
    <property type="match status" value="1"/>
</dbReference>
<dbReference type="RefSeq" id="WP_284370222.1">
    <property type="nucleotide sequence ID" value="NZ_BSNJ01000002.1"/>
</dbReference>
<organism evidence="7 8">
    <name type="scientific">Algimonas porphyrae</name>
    <dbReference type="NCBI Taxonomy" id="1128113"/>
    <lineage>
        <taxon>Bacteria</taxon>
        <taxon>Pseudomonadati</taxon>
        <taxon>Pseudomonadota</taxon>
        <taxon>Alphaproteobacteria</taxon>
        <taxon>Maricaulales</taxon>
        <taxon>Robiginitomaculaceae</taxon>
        <taxon>Algimonas</taxon>
    </lineage>
</organism>
<dbReference type="Proteomes" id="UP001161390">
    <property type="component" value="Unassembled WGS sequence"/>
</dbReference>
<evidence type="ECO:0000256" key="3">
    <source>
        <dbReference type="ARBA" id="ARBA00022630"/>
    </source>
</evidence>
<keyword evidence="5" id="KW-0560">Oxidoreductase</keyword>
<keyword evidence="6 7" id="KW-0503">Monooxygenase</keyword>
<dbReference type="SUPFAM" id="SSF51905">
    <property type="entry name" value="FAD/NAD(P)-binding domain"/>
    <property type="match status" value="2"/>
</dbReference>
<proteinExistence type="inferred from homology"/>
<dbReference type="InterPro" id="IPR020946">
    <property type="entry name" value="Flavin_mOase-like"/>
</dbReference>
<sequence length="495" mass="55896">MSDTFDMVIIGAGLSGIGSACRYVTEFPDGQFAVLESREAIGGTWDLFRYPGIRSDSDMLTLGYDFRPWPGVKTLAGGPAIKAYVEDTARAYGIDDHIQFHSRVIAADFDTSTDLWTLTINDTCDGSQRTIRTRFVLSCAGYYRYDKGHDPHFDGREDFAGDIVHPQFWPEDYDYADKRIAVIGSGATAVTLVPELAKTARHVVQVQRTPTYVASLPSEDPVMKITDRILSKKLSYRINRWKNVKLAGSIYRRAKKNPAKTRRNIRKRAIKALGKEYPVDIHFNPPYEPWDQRLCVVPEGDMFKAINRGEASIVTGQIDRFVDAGILMQDGTLVEADIIVTATGLEMNFGRNYPIAIDGNVYDQSEHFLFKGAMTSDLPNMIAVTGYTNASWTLRADLLGRYLIRLMKYMRERGFTRVMPVAPEGMVRHPVSDFQSGYFRRVIDTLPRQGDRMPWLNVQNYKHDVKHLIEAPIEDDALHFSQVDTKAEPLPEAAE</sequence>
<evidence type="ECO:0000256" key="1">
    <source>
        <dbReference type="ARBA" id="ARBA00001974"/>
    </source>
</evidence>
<accession>A0ABQ5V1B9</accession>
<dbReference type="PANTHER" id="PTHR43872:SF1">
    <property type="entry name" value="MONOOXYGENASE, PUTATIVE (AFU_ORTHOLOGUE AFUA_8G02570)-RELATED"/>
    <property type="match status" value="1"/>
</dbReference>
<dbReference type="InterPro" id="IPR036188">
    <property type="entry name" value="FAD/NAD-bd_sf"/>
</dbReference>
<evidence type="ECO:0000256" key="2">
    <source>
        <dbReference type="ARBA" id="ARBA00010139"/>
    </source>
</evidence>
<keyword evidence="3" id="KW-0285">Flavoprotein</keyword>
<reference evidence="7" key="1">
    <citation type="journal article" date="2014" name="Int. J. Syst. Evol. Microbiol.">
        <title>Complete genome of a new Firmicutes species belonging to the dominant human colonic microbiota ('Ruminococcus bicirculans') reveals two chromosomes and a selective capacity to utilize plant glucans.</title>
        <authorList>
            <consortium name="NISC Comparative Sequencing Program"/>
            <person name="Wegmann U."/>
            <person name="Louis P."/>
            <person name="Goesmann A."/>
            <person name="Henrissat B."/>
            <person name="Duncan S.H."/>
            <person name="Flint H.J."/>
        </authorList>
    </citation>
    <scope>NUCLEOTIDE SEQUENCE</scope>
    <source>
        <strain evidence="7">NBRC 108216</strain>
    </source>
</reference>
<dbReference type="GO" id="GO:0004497">
    <property type="term" value="F:monooxygenase activity"/>
    <property type="evidence" value="ECO:0007669"/>
    <property type="project" value="UniProtKB-KW"/>
</dbReference>
<dbReference type="EMBL" id="BSNJ01000002">
    <property type="protein sequence ID" value="GLQ20032.1"/>
    <property type="molecule type" value="Genomic_DNA"/>
</dbReference>
<comment type="caution">
    <text evidence="7">The sequence shown here is derived from an EMBL/GenBank/DDBJ whole genome shotgun (WGS) entry which is preliminary data.</text>
</comment>
<evidence type="ECO:0000256" key="5">
    <source>
        <dbReference type="ARBA" id="ARBA00023002"/>
    </source>
</evidence>
<comment type="similarity">
    <text evidence="2">Belongs to the FAD-binding monooxygenase family.</text>
</comment>
<dbReference type="Pfam" id="PF00743">
    <property type="entry name" value="FMO-like"/>
    <property type="match status" value="1"/>
</dbReference>
<evidence type="ECO:0000256" key="6">
    <source>
        <dbReference type="ARBA" id="ARBA00023033"/>
    </source>
</evidence>
<dbReference type="InterPro" id="IPR051820">
    <property type="entry name" value="FAD-binding_MO"/>
</dbReference>
<comment type="cofactor">
    <cofactor evidence="1">
        <name>FAD</name>
        <dbReference type="ChEBI" id="CHEBI:57692"/>
    </cofactor>
</comment>
<keyword evidence="8" id="KW-1185">Reference proteome</keyword>
<protein>
    <submittedName>
        <fullName evidence="7">Flavin-binding monooxygenase</fullName>
    </submittedName>
</protein>
<evidence type="ECO:0000313" key="7">
    <source>
        <dbReference type="EMBL" id="GLQ20032.1"/>
    </source>
</evidence>
<reference evidence="7" key="2">
    <citation type="submission" date="2023-01" db="EMBL/GenBank/DDBJ databases">
        <title>Draft genome sequence of Algimonas porphyrae strain NBRC 108216.</title>
        <authorList>
            <person name="Sun Q."/>
            <person name="Mori K."/>
        </authorList>
    </citation>
    <scope>NUCLEOTIDE SEQUENCE</scope>
    <source>
        <strain evidence="7">NBRC 108216</strain>
    </source>
</reference>
<name>A0ABQ5V1B9_9PROT</name>
<keyword evidence="4" id="KW-0274">FAD</keyword>
<dbReference type="Gene3D" id="3.50.50.60">
    <property type="entry name" value="FAD/NAD(P)-binding domain"/>
    <property type="match status" value="3"/>
</dbReference>